<dbReference type="SUPFAM" id="SSF46785">
    <property type="entry name" value="Winged helix' DNA-binding domain"/>
    <property type="match status" value="1"/>
</dbReference>
<dbReference type="Gene3D" id="1.10.10.10">
    <property type="entry name" value="Winged helix-like DNA-binding domain superfamily/Winged helix DNA-binding domain"/>
    <property type="match status" value="1"/>
</dbReference>
<reference evidence="7 8" key="1">
    <citation type="journal article" date="2017" name="Nat. Ecol. Evol.">
        <title>Scallop genome provides insights into evolution of bilaterian karyotype and development.</title>
        <authorList>
            <person name="Wang S."/>
            <person name="Zhang J."/>
            <person name="Jiao W."/>
            <person name="Li J."/>
            <person name="Xun X."/>
            <person name="Sun Y."/>
            <person name="Guo X."/>
            <person name="Huan P."/>
            <person name="Dong B."/>
            <person name="Zhang L."/>
            <person name="Hu X."/>
            <person name="Sun X."/>
            <person name="Wang J."/>
            <person name="Zhao C."/>
            <person name="Wang Y."/>
            <person name="Wang D."/>
            <person name="Huang X."/>
            <person name="Wang R."/>
            <person name="Lv J."/>
            <person name="Li Y."/>
            <person name="Zhang Z."/>
            <person name="Liu B."/>
            <person name="Lu W."/>
            <person name="Hui Y."/>
            <person name="Liang J."/>
            <person name="Zhou Z."/>
            <person name="Hou R."/>
            <person name="Li X."/>
            <person name="Liu Y."/>
            <person name="Li H."/>
            <person name="Ning X."/>
            <person name="Lin Y."/>
            <person name="Zhao L."/>
            <person name="Xing Q."/>
            <person name="Dou J."/>
            <person name="Li Y."/>
            <person name="Mao J."/>
            <person name="Guo H."/>
            <person name="Dou H."/>
            <person name="Li T."/>
            <person name="Mu C."/>
            <person name="Jiang W."/>
            <person name="Fu Q."/>
            <person name="Fu X."/>
            <person name="Miao Y."/>
            <person name="Liu J."/>
            <person name="Yu Q."/>
            <person name="Li R."/>
            <person name="Liao H."/>
            <person name="Li X."/>
            <person name="Kong Y."/>
            <person name="Jiang Z."/>
            <person name="Chourrout D."/>
            <person name="Li R."/>
            <person name="Bao Z."/>
        </authorList>
    </citation>
    <scope>NUCLEOTIDE SEQUENCE [LARGE SCALE GENOMIC DNA]</scope>
    <source>
        <strain evidence="7 8">PY_sf001</strain>
    </source>
</reference>
<evidence type="ECO:0000256" key="3">
    <source>
        <dbReference type="ARBA" id="ARBA00023125"/>
    </source>
</evidence>
<dbReference type="STRING" id="6573.A0A210QUV4"/>
<keyword evidence="8" id="KW-1185">Reference proteome</keyword>
<name>A0A210QUV4_MIZYE</name>
<gene>
    <name evidence="7" type="ORF">KP79_PYT13744</name>
</gene>
<proteinExistence type="inferred from homology"/>
<dbReference type="GO" id="GO:0003700">
    <property type="term" value="F:DNA-binding transcription factor activity"/>
    <property type="evidence" value="ECO:0007669"/>
    <property type="project" value="InterPro"/>
</dbReference>
<keyword evidence="7" id="KW-0346">Stress response</keyword>
<evidence type="ECO:0000259" key="6">
    <source>
        <dbReference type="SMART" id="SM00415"/>
    </source>
</evidence>
<dbReference type="OrthoDB" id="6418155at2759"/>
<dbReference type="EMBL" id="NEDP02001767">
    <property type="protein sequence ID" value="OWF52553.1"/>
    <property type="molecule type" value="Genomic_DNA"/>
</dbReference>
<dbReference type="Proteomes" id="UP000242188">
    <property type="component" value="Unassembled WGS sequence"/>
</dbReference>
<organism evidence="7 8">
    <name type="scientific">Mizuhopecten yessoensis</name>
    <name type="common">Japanese scallop</name>
    <name type="synonym">Patinopecten yessoensis</name>
    <dbReference type="NCBI Taxonomy" id="6573"/>
    <lineage>
        <taxon>Eukaryota</taxon>
        <taxon>Metazoa</taxon>
        <taxon>Spiralia</taxon>
        <taxon>Lophotrochozoa</taxon>
        <taxon>Mollusca</taxon>
        <taxon>Bivalvia</taxon>
        <taxon>Autobranchia</taxon>
        <taxon>Pteriomorphia</taxon>
        <taxon>Pectinida</taxon>
        <taxon>Pectinoidea</taxon>
        <taxon>Pectinidae</taxon>
        <taxon>Mizuhopecten</taxon>
    </lineage>
</organism>
<keyword evidence="3" id="KW-0238">DNA-binding</keyword>
<dbReference type="GO" id="GO:0005634">
    <property type="term" value="C:nucleus"/>
    <property type="evidence" value="ECO:0007669"/>
    <property type="project" value="UniProtKB-SubCell"/>
</dbReference>
<comment type="similarity">
    <text evidence="2 5">Belongs to the HSF family.</text>
</comment>
<sequence>MEEIEENILDKLLMPPVSQIRFPLKLWKLLNTCDSGAISWSIDGKSFIINRKIFQTEFLSRKSDTFKTQNISSLVRQLNLYGFQKVQRRPFAGISRKNWPDLLEYRHTHFRRGYPELVNVVQRRSKEEEEDRIASNNLAMYRTPDPISKTQPLQNQDGVYSIARKEGNSEILEPFCHQGQGHAHGQSSFQPMKLPLKRLNKAPVRSKNTLQTISLSNQAGVFQFPITIPENSLQPITLPFKSHNLSSMSADKQDANFQTIPMVCGSLYGQESILKPITSPFGIQLLRNSVQISQSGLPQGQATQILQMDHSQELAYQTLRTEHFQGPGVQTLPTDHIYEQDDQTLQTDENSQGQGTQIIQMDHLQEPGVQILQMEEMQEKEVHTLTIEQIPEQGVQALEMEHTQGQRNTFTLGAVESPVVLTESETAFTSNQPETTYAVPSQFRTVDANDILATFYIPKHADPSSS</sequence>
<comment type="subcellular location">
    <subcellularLocation>
        <location evidence="1">Nucleus</location>
    </subcellularLocation>
</comment>
<dbReference type="PANTHER" id="PTHR10015:SF465">
    <property type="entry name" value="HSF-TYPE DNA-BINDING DOMAIN-CONTAINING PROTEIN"/>
    <property type="match status" value="1"/>
</dbReference>
<dbReference type="AlphaFoldDB" id="A0A210QUV4"/>
<feature type="domain" description="HSF-type DNA-binding" evidence="6">
    <location>
        <begin position="18"/>
        <end position="124"/>
    </location>
</feature>
<comment type="caution">
    <text evidence="7">The sequence shown here is derived from an EMBL/GenBank/DDBJ whole genome shotgun (WGS) entry which is preliminary data.</text>
</comment>
<evidence type="ECO:0000256" key="1">
    <source>
        <dbReference type="ARBA" id="ARBA00004123"/>
    </source>
</evidence>
<dbReference type="GO" id="GO:0043565">
    <property type="term" value="F:sequence-specific DNA binding"/>
    <property type="evidence" value="ECO:0007669"/>
    <property type="project" value="InterPro"/>
</dbReference>
<dbReference type="InterPro" id="IPR036388">
    <property type="entry name" value="WH-like_DNA-bd_sf"/>
</dbReference>
<dbReference type="SMART" id="SM00415">
    <property type="entry name" value="HSF"/>
    <property type="match status" value="1"/>
</dbReference>
<protein>
    <submittedName>
        <fullName evidence="7">Heat shock transcription factor, Y-linked</fullName>
    </submittedName>
</protein>
<evidence type="ECO:0000313" key="8">
    <source>
        <dbReference type="Proteomes" id="UP000242188"/>
    </source>
</evidence>
<dbReference type="PANTHER" id="PTHR10015">
    <property type="entry name" value="HEAT SHOCK TRANSCRIPTION FACTOR"/>
    <property type="match status" value="1"/>
</dbReference>
<evidence type="ECO:0000256" key="5">
    <source>
        <dbReference type="RuleBase" id="RU004020"/>
    </source>
</evidence>
<dbReference type="InterPro" id="IPR036390">
    <property type="entry name" value="WH_DNA-bd_sf"/>
</dbReference>
<evidence type="ECO:0000313" key="7">
    <source>
        <dbReference type="EMBL" id="OWF52553.1"/>
    </source>
</evidence>
<dbReference type="Pfam" id="PF00447">
    <property type="entry name" value="HSF_DNA-bind"/>
    <property type="match status" value="1"/>
</dbReference>
<keyword evidence="4" id="KW-0539">Nucleus</keyword>
<evidence type="ECO:0000256" key="4">
    <source>
        <dbReference type="ARBA" id="ARBA00023242"/>
    </source>
</evidence>
<accession>A0A210QUV4</accession>
<dbReference type="SMR" id="A0A210QUV4"/>
<dbReference type="InterPro" id="IPR000232">
    <property type="entry name" value="HSF_DNA-bd"/>
</dbReference>
<evidence type="ECO:0000256" key="2">
    <source>
        <dbReference type="ARBA" id="ARBA00006403"/>
    </source>
</evidence>